<feature type="transmembrane region" description="Helical" evidence="1">
    <location>
        <begin position="123"/>
        <end position="142"/>
    </location>
</feature>
<name>A0ABY5W242_9ACTN</name>
<evidence type="ECO:0000313" key="2">
    <source>
        <dbReference type="EMBL" id="UWP83176.1"/>
    </source>
</evidence>
<evidence type="ECO:0000313" key="3">
    <source>
        <dbReference type="Proteomes" id="UP001059617"/>
    </source>
</evidence>
<keyword evidence="1" id="KW-0472">Membrane</keyword>
<reference evidence="2" key="2">
    <citation type="submission" date="2022-09" db="EMBL/GenBank/DDBJ databases">
        <title>Biosynthetic gene clusters of Dactylosporangioum fulvum.</title>
        <authorList>
            <person name="Caradec T."/>
        </authorList>
    </citation>
    <scope>NUCLEOTIDE SEQUENCE</scope>
    <source>
        <strain evidence="2">NRRL B-16292</strain>
    </source>
</reference>
<keyword evidence="1" id="KW-1133">Transmembrane helix</keyword>
<gene>
    <name evidence="2" type="ORF">Dfulv_02380</name>
</gene>
<evidence type="ECO:0000256" key="1">
    <source>
        <dbReference type="SAM" id="Phobius"/>
    </source>
</evidence>
<protein>
    <submittedName>
        <fullName evidence="2">Uncharacterized protein</fullName>
    </submittedName>
</protein>
<feature type="transmembrane region" description="Helical" evidence="1">
    <location>
        <begin position="59"/>
        <end position="78"/>
    </location>
</feature>
<dbReference type="Proteomes" id="UP001059617">
    <property type="component" value="Chromosome"/>
</dbReference>
<feature type="transmembrane region" description="Helical" evidence="1">
    <location>
        <begin position="98"/>
        <end position="116"/>
    </location>
</feature>
<keyword evidence="1" id="KW-0812">Transmembrane</keyword>
<organism evidence="2 3">
    <name type="scientific">Dactylosporangium fulvum</name>
    <dbReference type="NCBI Taxonomy" id="53359"/>
    <lineage>
        <taxon>Bacteria</taxon>
        <taxon>Bacillati</taxon>
        <taxon>Actinomycetota</taxon>
        <taxon>Actinomycetes</taxon>
        <taxon>Micromonosporales</taxon>
        <taxon>Micromonosporaceae</taxon>
        <taxon>Dactylosporangium</taxon>
    </lineage>
</organism>
<keyword evidence="3" id="KW-1185">Reference proteome</keyword>
<accession>A0ABY5W242</accession>
<dbReference type="RefSeq" id="WP_259860956.1">
    <property type="nucleotide sequence ID" value="NZ_BAAAST010000024.1"/>
</dbReference>
<reference evidence="2" key="1">
    <citation type="submission" date="2021-04" db="EMBL/GenBank/DDBJ databases">
        <authorList>
            <person name="Hartkoorn R.C."/>
            <person name="Beaudoing E."/>
            <person name="Hot D."/>
        </authorList>
    </citation>
    <scope>NUCLEOTIDE SEQUENCE</scope>
    <source>
        <strain evidence="2">NRRL B-16292</strain>
    </source>
</reference>
<dbReference type="EMBL" id="CP073720">
    <property type="protein sequence ID" value="UWP83176.1"/>
    <property type="molecule type" value="Genomic_DNA"/>
</dbReference>
<sequence>MSALDFVGAAMHVCSLRRRSEAHAASPGGGGLGLNERMGGTDHVRVSSASVPRHTWRRWPAYPLVTVTVLGIAGEAYAHWNPRRYLSLRPLAEPEPTIAVALAAPVLLALAILVTVRPGPRRTVTASALLALLVPIVCIGWFDNLMSEGGWEPSSISPAASSPDGRWDVVQIRYHNSSASDGYYDEYQLRSRAGWLSRESPHPLAGIMYSFPIHDQLQVTRIEFPASNTIELYTTDGAVHRTSFNPASLAIDDMFELCDDDQTRLCP</sequence>
<proteinExistence type="predicted"/>